<evidence type="ECO:0000313" key="14">
    <source>
        <dbReference type="Proteomes" id="UP000183687"/>
    </source>
</evidence>
<evidence type="ECO:0000259" key="12">
    <source>
        <dbReference type="Pfam" id="PF07687"/>
    </source>
</evidence>
<dbReference type="SUPFAM" id="SSF53187">
    <property type="entry name" value="Zn-dependent exopeptidases"/>
    <property type="match status" value="1"/>
</dbReference>
<dbReference type="Proteomes" id="UP000183687">
    <property type="component" value="Unassembled WGS sequence"/>
</dbReference>
<evidence type="ECO:0000256" key="2">
    <source>
        <dbReference type="ARBA" id="ARBA00009692"/>
    </source>
</evidence>
<evidence type="ECO:0000256" key="4">
    <source>
        <dbReference type="ARBA" id="ARBA00022670"/>
    </source>
</evidence>
<reference evidence="13 14" key="1">
    <citation type="submission" date="2016-10" db="EMBL/GenBank/DDBJ databases">
        <authorList>
            <person name="Varghese N."/>
            <person name="Submissions S."/>
        </authorList>
    </citation>
    <scope>NUCLEOTIDE SEQUENCE [LARGE SCALE GENOMIC DNA]</scope>
    <source>
        <strain evidence="13 14">DSM 20586</strain>
    </source>
</reference>
<evidence type="ECO:0000256" key="11">
    <source>
        <dbReference type="PIRSR" id="PIRSR037215-2"/>
    </source>
</evidence>
<dbReference type="NCBIfam" id="NF009920">
    <property type="entry name" value="PRK13381.1"/>
    <property type="match status" value="1"/>
</dbReference>
<feature type="domain" description="Peptidase M20 dimerisation" evidence="12">
    <location>
        <begin position="228"/>
        <end position="331"/>
    </location>
</feature>
<evidence type="ECO:0000256" key="10">
    <source>
        <dbReference type="PIRSR" id="PIRSR037215-1"/>
    </source>
</evidence>
<keyword evidence="5 11" id="KW-0479">Metal-binding</keyword>
<proteinExistence type="inferred from homology"/>
<keyword evidence="3 13" id="KW-0031">Aminopeptidase</keyword>
<dbReference type="PIRSF" id="PIRSF037215">
    <property type="entry name" value="Peptidase_M20B"/>
    <property type="match status" value="1"/>
</dbReference>
<dbReference type="GO" id="GO:0008270">
    <property type="term" value="F:zinc ion binding"/>
    <property type="evidence" value="ECO:0007669"/>
    <property type="project" value="InterPro"/>
</dbReference>
<evidence type="ECO:0000256" key="6">
    <source>
        <dbReference type="ARBA" id="ARBA00022801"/>
    </source>
</evidence>
<dbReference type="EC" id="3.4.11.4" evidence="9"/>
<feature type="binding site" evidence="11">
    <location>
        <position position="219"/>
    </location>
    <ligand>
        <name>Zn(2+)</name>
        <dbReference type="ChEBI" id="CHEBI:29105"/>
        <label>1</label>
    </ligand>
</feature>
<dbReference type="AlphaFoldDB" id="A0AB38A5Z3"/>
<evidence type="ECO:0000256" key="5">
    <source>
        <dbReference type="ARBA" id="ARBA00022723"/>
    </source>
</evidence>
<evidence type="ECO:0000256" key="3">
    <source>
        <dbReference type="ARBA" id="ARBA00022438"/>
    </source>
</evidence>
<organism evidence="13 14">
    <name type="scientific">Atopobium minutum</name>
    <dbReference type="NCBI Taxonomy" id="1381"/>
    <lineage>
        <taxon>Bacteria</taxon>
        <taxon>Bacillati</taxon>
        <taxon>Actinomycetota</taxon>
        <taxon>Coriobacteriia</taxon>
        <taxon>Coriobacteriales</taxon>
        <taxon>Atopobiaceae</taxon>
        <taxon>Atopobium</taxon>
    </lineage>
</organism>
<dbReference type="GO" id="GO:0006508">
    <property type="term" value="P:proteolysis"/>
    <property type="evidence" value="ECO:0007669"/>
    <property type="project" value="UniProtKB-UniRule"/>
</dbReference>
<keyword evidence="6" id="KW-0378">Hydrolase</keyword>
<dbReference type="RefSeq" id="WP_002563242.1">
    <property type="nucleotide sequence ID" value="NZ_CALJSN010000006.1"/>
</dbReference>
<keyword evidence="4" id="KW-0645">Protease</keyword>
<dbReference type="InterPro" id="IPR011650">
    <property type="entry name" value="Peptidase_M20_dimer"/>
</dbReference>
<dbReference type="PANTHER" id="PTHR42994:SF1">
    <property type="entry name" value="PEPTIDASE T"/>
    <property type="match status" value="1"/>
</dbReference>
<sequence length="432" mass="46577">MTDSTTPQNYTGTPIPEGVSDVVARFMRYVQVYTTSDPNNDTQVPSTATQFDMARMLEADLLELGCEDVAVDEHAYVTATVPASADAQGLPALGLCAHMDSAPDAPGKGVAPHIVHYEGGPLVSGIVNGEPVQSTPEQVPDLDKFVGMDIVCSDGTTLLSADDKAGVAEIMSLIARLKEHPEIAHPTLKIAFVPDEEIGHGAELLDLDSFGAAWCYTVDGETLGEVNYETFSACEANITFTGVMVHPGSAKDIMVNAITVAREFDALLPAHERPEHTEGYEGFFMPTEISGDANVVKLQYIVRDFDSAKFEARQQLLFEIADFLNKRHGEGTVEISIKPEYRNMAECFEGLEFLVDNALEANREAGITDAHCVAVRGGTDGSQLTFRGLPCPNIATGGYNAHSVREFVPVPSLEITVDVLEHLVTKFAVAQQ</sequence>
<feature type="active site" description="Proton acceptor" evidence="10">
    <location>
        <position position="196"/>
    </location>
</feature>
<feature type="active site" evidence="10">
    <location>
        <position position="100"/>
    </location>
</feature>
<evidence type="ECO:0000313" key="13">
    <source>
        <dbReference type="EMBL" id="SEB58157.1"/>
    </source>
</evidence>
<evidence type="ECO:0000256" key="8">
    <source>
        <dbReference type="ARBA" id="ARBA00023049"/>
    </source>
</evidence>
<dbReference type="InterPro" id="IPR002933">
    <property type="entry name" value="Peptidase_M20"/>
</dbReference>
<dbReference type="GO" id="GO:0045148">
    <property type="term" value="F:tripeptide aminopeptidase activity"/>
    <property type="evidence" value="ECO:0007669"/>
    <property type="project" value="UniProtKB-UniRule"/>
</dbReference>
<dbReference type="PANTHER" id="PTHR42994">
    <property type="entry name" value="PEPTIDASE T"/>
    <property type="match status" value="1"/>
</dbReference>
<dbReference type="EMBL" id="FNSH01000001">
    <property type="protein sequence ID" value="SEB58157.1"/>
    <property type="molecule type" value="Genomic_DNA"/>
</dbReference>
<protein>
    <recommendedName>
        <fullName evidence="9">Peptidase T</fullName>
        <ecNumber evidence="9">3.4.11.4</ecNumber>
    </recommendedName>
</protein>
<keyword evidence="7 11" id="KW-0862">Zinc</keyword>
<comment type="caution">
    <text evidence="13">The sequence shown here is derived from an EMBL/GenBank/DDBJ whole genome shotgun (WGS) entry which is preliminary data.</text>
</comment>
<feature type="binding site" evidence="11">
    <location>
        <position position="402"/>
    </location>
    <ligand>
        <name>Zn(2+)</name>
        <dbReference type="ChEBI" id="CHEBI:29105"/>
        <label>2</label>
    </ligand>
</feature>
<dbReference type="NCBIfam" id="NF003976">
    <property type="entry name" value="PRK05469.1"/>
    <property type="match status" value="1"/>
</dbReference>
<dbReference type="InterPro" id="IPR010161">
    <property type="entry name" value="Peptidase_M20B"/>
</dbReference>
<dbReference type="SUPFAM" id="SSF55031">
    <property type="entry name" value="Bacterial exopeptidase dimerisation domain"/>
    <property type="match status" value="1"/>
</dbReference>
<gene>
    <name evidence="13" type="ORF">SAMN04489746_0659</name>
</gene>
<comment type="catalytic activity">
    <reaction evidence="1">
        <text>Release of the N-terminal residue from a tripeptide.</text>
        <dbReference type="EC" id="3.4.11.4"/>
    </reaction>
</comment>
<dbReference type="Pfam" id="PF07687">
    <property type="entry name" value="M20_dimer"/>
    <property type="match status" value="1"/>
</dbReference>
<evidence type="ECO:0000256" key="9">
    <source>
        <dbReference type="NCBIfam" id="TIGR01882"/>
    </source>
</evidence>
<dbReference type="Gene3D" id="3.30.70.360">
    <property type="match status" value="1"/>
</dbReference>
<dbReference type="InterPro" id="IPR036264">
    <property type="entry name" value="Bact_exopeptidase_dim_dom"/>
</dbReference>
<dbReference type="PROSITE" id="PS00759">
    <property type="entry name" value="ARGE_DAPE_CPG2_2"/>
    <property type="match status" value="1"/>
</dbReference>
<dbReference type="GO" id="GO:0006518">
    <property type="term" value="P:peptide metabolic process"/>
    <property type="evidence" value="ECO:0007669"/>
    <property type="project" value="InterPro"/>
</dbReference>
<keyword evidence="8" id="KW-0482">Metalloprotease</keyword>
<dbReference type="NCBIfam" id="TIGR01882">
    <property type="entry name" value="peptidase-T"/>
    <property type="match status" value="1"/>
</dbReference>
<feature type="binding site" evidence="11">
    <location>
        <position position="162"/>
    </location>
    <ligand>
        <name>Zn(2+)</name>
        <dbReference type="ChEBI" id="CHEBI:29105"/>
        <label>2</label>
    </ligand>
</feature>
<dbReference type="InterPro" id="IPR001261">
    <property type="entry name" value="ArgE/DapE_CS"/>
</dbReference>
<dbReference type="Pfam" id="PF01546">
    <property type="entry name" value="Peptidase_M20"/>
    <property type="match status" value="1"/>
</dbReference>
<dbReference type="GO" id="GO:0008237">
    <property type="term" value="F:metallopeptidase activity"/>
    <property type="evidence" value="ECO:0007669"/>
    <property type="project" value="UniProtKB-KW"/>
</dbReference>
<comment type="similarity">
    <text evidence="2">Belongs to the peptidase M20B family.</text>
</comment>
<name>A0AB38A5Z3_9ACTN</name>
<evidence type="ECO:0000256" key="7">
    <source>
        <dbReference type="ARBA" id="ARBA00022833"/>
    </source>
</evidence>
<accession>A0AB38A5Z3</accession>
<dbReference type="CDD" id="cd03892">
    <property type="entry name" value="M20_peptT"/>
    <property type="match status" value="1"/>
</dbReference>
<feature type="binding site" evidence="11">
    <location>
        <position position="162"/>
    </location>
    <ligand>
        <name>Zn(2+)</name>
        <dbReference type="ChEBI" id="CHEBI:29105"/>
        <label>1</label>
    </ligand>
</feature>
<evidence type="ECO:0000256" key="1">
    <source>
        <dbReference type="ARBA" id="ARBA00000870"/>
    </source>
</evidence>
<comment type="cofactor">
    <cofactor evidence="11">
        <name>Zn(2+)</name>
        <dbReference type="ChEBI" id="CHEBI:29105"/>
    </cofactor>
    <text evidence="11">Binds 2 Zn(2+) ions per subunit.</text>
</comment>
<feature type="binding site" evidence="11">
    <location>
        <position position="98"/>
    </location>
    <ligand>
        <name>Zn(2+)</name>
        <dbReference type="ChEBI" id="CHEBI:29105"/>
        <label>1</label>
    </ligand>
</feature>
<dbReference type="Gene3D" id="3.40.630.10">
    <property type="entry name" value="Zn peptidases"/>
    <property type="match status" value="1"/>
</dbReference>
<feature type="binding site" evidence="11">
    <location>
        <position position="197"/>
    </location>
    <ligand>
        <name>Zn(2+)</name>
        <dbReference type="ChEBI" id="CHEBI:29105"/>
        <label>2</label>
    </ligand>
</feature>